<dbReference type="InterPro" id="IPR042526">
    <property type="entry name" value="Atg5_HR"/>
</dbReference>
<evidence type="ECO:0000256" key="5">
    <source>
        <dbReference type="RuleBase" id="RU361202"/>
    </source>
</evidence>
<keyword evidence="2 5" id="KW-1017">Isopeptide bond</keyword>
<dbReference type="Pfam" id="PF20637">
    <property type="entry name" value="ATG5_HBR"/>
    <property type="match status" value="1"/>
</dbReference>
<sequence length="287" mass="32694">DRVGLMAISSHPDDSAMDPSAIERRIVCGCIPVRISLSLTDLTSHIDQAPEPVYIIVNRISYFTQVISQLFEIFSDYISAVACEPWLECDVLGPLQWQYPVGVLFDVLPVSEKRLPWHITINFSRFPKTRLIRFNSTYNSTISYFRNSLKQASFLLFGSTNPVMEISDVEIETFWKSLSEENTSAKLNLEQPQDVEPSARNHPVQFIFWNRTNGLQSRLKPYSVLEHWTIQSAFQRCAPDLSAEKYTFITHGIELPPSYDLSFVSASLSYLDCFAYICCISGHSIVD</sequence>
<keyword evidence="5" id="KW-0472">Membrane</keyword>
<dbReference type="Gene3D" id="3.10.20.620">
    <property type="match status" value="1"/>
</dbReference>
<evidence type="ECO:0000259" key="7">
    <source>
        <dbReference type="Pfam" id="PF20637"/>
    </source>
</evidence>
<dbReference type="AlphaFoldDB" id="A0A0H5RNQ7"/>
<dbReference type="GO" id="GO:0034727">
    <property type="term" value="P:piecemeal microautophagy of the nucleus"/>
    <property type="evidence" value="ECO:0007669"/>
    <property type="project" value="TreeGrafter"/>
</dbReference>
<dbReference type="GO" id="GO:0061908">
    <property type="term" value="C:phagophore"/>
    <property type="evidence" value="ECO:0007669"/>
    <property type="project" value="TreeGrafter"/>
</dbReference>
<evidence type="ECO:0000256" key="1">
    <source>
        <dbReference type="ARBA" id="ARBA00006910"/>
    </source>
</evidence>
<dbReference type="EMBL" id="HACM01009922">
    <property type="protein sequence ID" value="CRZ10364.1"/>
    <property type="molecule type" value="Transcribed_RNA"/>
</dbReference>
<reference evidence="9" key="1">
    <citation type="submission" date="2015-04" db="EMBL/GenBank/DDBJ databases">
        <title>The genome sequence of the plant pathogenic Rhizarian Plasmodiophora brassicae reveals insights in its biotrophic life cycle and the origin of chitin synthesis.</title>
        <authorList>
            <person name="Schwelm A."/>
            <person name="Fogelqvist J."/>
            <person name="Knaust A."/>
            <person name="Julke S."/>
            <person name="Lilja T."/>
            <person name="Dhandapani V."/>
            <person name="Bonilla-Rosso G."/>
            <person name="Karlsson M."/>
            <person name="Shevchenko A."/>
            <person name="Choi S.R."/>
            <person name="Kim H.G."/>
            <person name="Park J.Y."/>
            <person name="Lim Y.P."/>
            <person name="Ludwig-Muller J."/>
            <person name="Dixelius C."/>
        </authorList>
    </citation>
    <scope>NUCLEOTIDE SEQUENCE</scope>
    <source>
        <tissue evidence="9">Potato root galls</tissue>
    </source>
</reference>
<evidence type="ECO:0000259" key="6">
    <source>
        <dbReference type="Pfam" id="PF04106"/>
    </source>
</evidence>
<feature type="domain" description="Autophagy protein ATG5 UblA" evidence="8">
    <location>
        <begin position="29"/>
        <end position="123"/>
    </location>
</feature>
<keyword evidence="3 5" id="KW-0832">Ubl conjugation</keyword>
<dbReference type="Pfam" id="PF04106">
    <property type="entry name" value="ATG5_UblB"/>
    <property type="match status" value="1"/>
</dbReference>
<feature type="domain" description="Autophagy protein ATG5 UblB" evidence="6">
    <location>
        <begin position="212"/>
        <end position="279"/>
    </location>
</feature>
<dbReference type="GO" id="GO:0034045">
    <property type="term" value="C:phagophore assembly site membrane"/>
    <property type="evidence" value="ECO:0007669"/>
    <property type="project" value="UniProtKB-SubCell"/>
</dbReference>
<dbReference type="PANTHER" id="PTHR13040">
    <property type="entry name" value="AUTOPHAGY PROTEIN 5"/>
    <property type="match status" value="1"/>
</dbReference>
<comment type="subcellular location">
    <subcellularLocation>
        <location evidence="5">Preautophagosomal structure membrane</location>
        <topology evidence="5">Peripheral membrane protein</topology>
    </subcellularLocation>
</comment>
<evidence type="ECO:0000256" key="2">
    <source>
        <dbReference type="ARBA" id="ARBA00022499"/>
    </source>
</evidence>
<name>A0A0H5RNQ7_9EUKA</name>
<dbReference type="Gene3D" id="1.10.246.190">
    <property type="entry name" value="Autophagy protein Apg5, helix rich domain"/>
    <property type="match status" value="1"/>
</dbReference>
<dbReference type="InterPro" id="IPR048939">
    <property type="entry name" value="ATG5_UblA"/>
</dbReference>
<comment type="similarity">
    <text evidence="1 5">Belongs to the ATG5 family.</text>
</comment>
<dbReference type="InterPro" id="IPR048318">
    <property type="entry name" value="ATG5_UblB"/>
</dbReference>
<dbReference type="InterPro" id="IPR007239">
    <property type="entry name" value="Atg5"/>
</dbReference>
<evidence type="ECO:0000259" key="8">
    <source>
        <dbReference type="Pfam" id="PF20638"/>
    </source>
</evidence>
<dbReference type="GO" id="GO:0019776">
    <property type="term" value="F:Atg8-family ligase activity"/>
    <property type="evidence" value="ECO:0007669"/>
    <property type="project" value="TreeGrafter"/>
</dbReference>
<dbReference type="InterPro" id="IPR042527">
    <property type="entry name" value="Atg5_UblA_dom_sf"/>
</dbReference>
<proteinExistence type="inferred from homology"/>
<dbReference type="GO" id="GO:0044233">
    <property type="term" value="C:mitochondria-associated endoplasmic reticulum membrane contact site"/>
    <property type="evidence" value="ECO:0007669"/>
    <property type="project" value="TreeGrafter"/>
</dbReference>
<organism evidence="9">
    <name type="scientific">Spongospora subterranea</name>
    <dbReference type="NCBI Taxonomy" id="70186"/>
    <lineage>
        <taxon>Eukaryota</taxon>
        <taxon>Sar</taxon>
        <taxon>Rhizaria</taxon>
        <taxon>Endomyxa</taxon>
        <taxon>Phytomyxea</taxon>
        <taxon>Plasmodiophorida</taxon>
        <taxon>Plasmodiophoridae</taxon>
        <taxon>Spongospora</taxon>
    </lineage>
</organism>
<accession>A0A0H5RNQ7</accession>
<keyword evidence="4 5" id="KW-0072">Autophagy</keyword>
<dbReference type="GO" id="GO:0006995">
    <property type="term" value="P:cellular response to nitrogen starvation"/>
    <property type="evidence" value="ECO:0007669"/>
    <property type="project" value="TreeGrafter"/>
</dbReference>
<evidence type="ECO:0000256" key="4">
    <source>
        <dbReference type="ARBA" id="ARBA00023006"/>
    </source>
</evidence>
<feature type="domain" description="Autophagy protein ATG5 alpha-helical bundle region" evidence="7">
    <location>
        <begin position="143"/>
        <end position="183"/>
    </location>
</feature>
<protein>
    <recommendedName>
        <fullName evidence="5">Autophagy protein 5</fullName>
    </recommendedName>
</protein>
<dbReference type="GO" id="GO:0034274">
    <property type="term" value="C:Atg12-Atg5-Atg16 complex"/>
    <property type="evidence" value="ECO:0007669"/>
    <property type="project" value="TreeGrafter"/>
</dbReference>
<evidence type="ECO:0000256" key="3">
    <source>
        <dbReference type="ARBA" id="ARBA00022843"/>
    </source>
</evidence>
<dbReference type="Pfam" id="PF20638">
    <property type="entry name" value="ATG5_UblA"/>
    <property type="match status" value="1"/>
</dbReference>
<comment type="subunit">
    <text evidence="5">Conjugated with ATG12.</text>
</comment>
<evidence type="ECO:0000313" key="9">
    <source>
        <dbReference type="EMBL" id="CRZ10364.1"/>
    </source>
</evidence>
<dbReference type="Gene3D" id="3.10.20.90">
    <property type="entry name" value="Phosphatidylinositol 3-kinase Catalytic Subunit, Chain A, domain 1"/>
    <property type="match status" value="1"/>
</dbReference>
<feature type="non-terminal residue" evidence="9">
    <location>
        <position position="1"/>
    </location>
</feature>
<dbReference type="GO" id="GO:0005776">
    <property type="term" value="C:autophagosome"/>
    <property type="evidence" value="ECO:0007669"/>
    <property type="project" value="TreeGrafter"/>
</dbReference>
<dbReference type="PANTHER" id="PTHR13040:SF2">
    <property type="entry name" value="AUTOPHAGY PROTEIN 5"/>
    <property type="match status" value="1"/>
</dbReference>
<dbReference type="GO" id="GO:0000422">
    <property type="term" value="P:autophagy of mitochondrion"/>
    <property type="evidence" value="ECO:0007669"/>
    <property type="project" value="TreeGrafter"/>
</dbReference>
<dbReference type="InterPro" id="IPR048940">
    <property type="entry name" value="ATG5_HBR"/>
</dbReference>
<comment type="function">
    <text evidence="5">Involved in autophagic vesicle formation.</text>
</comment>